<dbReference type="KEGG" id="atl:Athai_34800"/>
<comment type="similarity">
    <text evidence="7">Belongs to the binding-protein-dependent transport system permease family.</text>
</comment>
<feature type="transmembrane region" description="Helical" evidence="7">
    <location>
        <begin position="208"/>
        <end position="229"/>
    </location>
</feature>
<dbReference type="GO" id="GO:0005886">
    <property type="term" value="C:plasma membrane"/>
    <property type="evidence" value="ECO:0007669"/>
    <property type="project" value="UniProtKB-SubCell"/>
</dbReference>
<dbReference type="CDD" id="cd06261">
    <property type="entry name" value="TM_PBP2"/>
    <property type="match status" value="1"/>
</dbReference>
<dbReference type="PANTHER" id="PTHR43386">
    <property type="entry name" value="OLIGOPEPTIDE TRANSPORT SYSTEM PERMEASE PROTEIN APPC"/>
    <property type="match status" value="1"/>
</dbReference>
<accession>A0A7R7HXA3</accession>
<dbReference type="Proteomes" id="UP000611640">
    <property type="component" value="Chromosome"/>
</dbReference>
<keyword evidence="6 7" id="KW-0472">Membrane</keyword>
<dbReference type="AlphaFoldDB" id="A0A7R7HXA3"/>
<evidence type="ECO:0000256" key="8">
    <source>
        <dbReference type="SAM" id="MobiDB-lite"/>
    </source>
</evidence>
<evidence type="ECO:0000256" key="3">
    <source>
        <dbReference type="ARBA" id="ARBA00022475"/>
    </source>
</evidence>
<evidence type="ECO:0000313" key="11">
    <source>
        <dbReference type="Proteomes" id="UP000611640"/>
    </source>
</evidence>
<dbReference type="PANTHER" id="PTHR43386:SF1">
    <property type="entry name" value="D,D-DIPEPTIDE TRANSPORT SYSTEM PERMEASE PROTEIN DDPC-RELATED"/>
    <property type="match status" value="1"/>
</dbReference>
<feature type="domain" description="ABC transmembrane type-1" evidence="9">
    <location>
        <begin position="95"/>
        <end position="284"/>
    </location>
</feature>
<evidence type="ECO:0000256" key="6">
    <source>
        <dbReference type="ARBA" id="ARBA00023136"/>
    </source>
</evidence>
<dbReference type="EMBL" id="AP023355">
    <property type="protein sequence ID" value="BCJ35977.1"/>
    <property type="molecule type" value="Genomic_DNA"/>
</dbReference>
<feature type="transmembrane region" description="Helical" evidence="7">
    <location>
        <begin position="37"/>
        <end position="57"/>
    </location>
</feature>
<dbReference type="PROSITE" id="PS50928">
    <property type="entry name" value="ABC_TM1"/>
    <property type="match status" value="1"/>
</dbReference>
<dbReference type="RefSeq" id="WP_203962416.1">
    <property type="nucleotide sequence ID" value="NZ_AP023355.1"/>
</dbReference>
<dbReference type="InterPro" id="IPR000515">
    <property type="entry name" value="MetI-like"/>
</dbReference>
<evidence type="ECO:0000256" key="1">
    <source>
        <dbReference type="ARBA" id="ARBA00004651"/>
    </source>
</evidence>
<dbReference type="InterPro" id="IPR050366">
    <property type="entry name" value="BP-dependent_transpt_permease"/>
</dbReference>
<protein>
    <submittedName>
        <fullName evidence="10">Peptide ABC transporter permease</fullName>
    </submittedName>
</protein>
<evidence type="ECO:0000256" key="2">
    <source>
        <dbReference type="ARBA" id="ARBA00022448"/>
    </source>
</evidence>
<evidence type="ECO:0000259" key="9">
    <source>
        <dbReference type="PROSITE" id="PS50928"/>
    </source>
</evidence>
<keyword evidence="11" id="KW-1185">Reference proteome</keyword>
<keyword evidence="2 7" id="KW-0813">Transport</keyword>
<evidence type="ECO:0000256" key="4">
    <source>
        <dbReference type="ARBA" id="ARBA00022692"/>
    </source>
</evidence>
<feature type="region of interest" description="Disordered" evidence="8">
    <location>
        <begin position="1"/>
        <end position="20"/>
    </location>
</feature>
<keyword evidence="5 7" id="KW-1133">Transmembrane helix</keyword>
<name>A0A7R7HXA3_9ACTN</name>
<organism evidence="10 11">
    <name type="scientific">Actinocatenispora thailandica</name>
    <dbReference type="NCBI Taxonomy" id="227318"/>
    <lineage>
        <taxon>Bacteria</taxon>
        <taxon>Bacillati</taxon>
        <taxon>Actinomycetota</taxon>
        <taxon>Actinomycetes</taxon>
        <taxon>Micromonosporales</taxon>
        <taxon>Micromonosporaceae</taxon>
        <taxon>Actinocatenispora</taxon>
    </lineage>
</organism>
<dbReference type="Gene3D" id="1.10.3720.10">
    <property type="entry name" value="MetI-like"/>
    <property type="match status" value="1"/>
</dbReference>
<keyword evidence="3" id="KW-1003">Cell membrane</keyword>
<comment type="subcellular location">
    <subcellularLocation>
        <location evidence="1 7">Cell membrane</location>
        <topology evidence="1 7">Multi-pass membrane protein</topology>
    </subcellularLocation>
</comment>
<evidence type="ECO:0000256" key="5">
    <source>
        <dbReference type="ARBA" id="ARBA00022989"/>
    </source>
</evidence>
<proteinExistence type="inferred from homology"/>
<dbReference type="GO" id="GO:0055085">
    <property type="term" value="P:transmembrane transport"/>
    <property type="evidence" value="ECO:0007669"/>
    <property type="project" value="InterPro"/>
</dbReference>
<gene>
    <name evidence="10" type="ORF">Athai_34800</name>
</gene>
<feature type="transmembrane region" description="Helical" evidence="7">
    <location>
        <begin position="134"/>
        <end position="152"/>
    </location>
</feature>
<feature type="transmembrane region" description="Helical" evidence="7">
    <location>
        <begin position="106"/>
        <end position="127"/>
    </location>
</feature>
<feature type="transmembrane region" description="Helical" evidence="7">
    <location>
        <begin position="262"/>
        <end position="284"/>
    </location>
</feature>
<keyword evidence="4 7" id="KW-0812">Transmembrane</keyword>
<evidence type="ECO:0000256" key="7">
    <source>
        <dbReference type="RuleBase" id="RU363032"/>
    </source>
</evidence>
<sequence length="298" mass="30957">MTTEMPPAAAPVVPAAPRAAGQPSLPRRIVADRNGRIGVVLIGVLVLIALASLLHLVQDPLAQHQSGQLAGPSGAHWLGTDQFGRDIAARVAAGIFASLRVAVTSVAIATVIGGLLGVLSGFAGGILDAVVGRLTDVLFAFPATLLALALVAALGHGWFNTAVAIAVVYTPIFVRVARGPVLTVRESEYVRAGRVLGFSRSRLLFRHVVPNVAAPIAVQVALALSWAILTEAGLSFLGLGTQPPSPSLGLMVADSRNFFPDAWWTLLFPALAVVVAVIGLNLIGDGLRNALDPRTVRR</sequence>
<dbReference type="Pfam" id="PF00528">
    <property type="entry name" value="BPD_transp_1"/>
    <property type="match status" value="1"/>
</dbReference>
<dbReference type="SUPFAM" id="SSF161098">
    <property type="entry name" value="MetI-like"/>
    <property type="match status" value="1"/>
</dbReference>
<evidence type="ECO:0000313" key="10">
    <source>
        <dbReference type="EMBL" id="BCJ35977.1"/>
    </source>
</evidence>
<reference evidence="10 11" key="1">
    <citation type="submission" date="2020-08" db="EMBL/GenBank/DDBJ databases">
        <title>Whole genome shotgun sequence of Actinocatenispora thailandica NBRC 105041.</title>
        <authorList>
            <person name="Komaki H."/>
            <person name="Tamura T."/>
        </authorList>
    </citation>
    <scope>NUCLEOTIDE SEQUENCE [LARGE SCALE GENOMIC DNA]</scope>
    <source>
        <strain evidence="10 11">NBRC 105041</strain>
    </source>
</reference>
<dbReference type="InterPro" id="IPR035906">
    <property type="entry name" value="MetI-like_sf"/>
</dbReference>